<dbReference type="InterPro" id="IPR000843">
    <property type="entry name" value="HTH_LacI"/>
</dbReference>
<reference evidence="6" key="1">
    <citation type="submission" date="2022-05" db="EMBL/GenBank/DDBJ databases">
        <authorList>
            <person name="Park J.-S."/>
        </authorList>
    </citation>
    <scope>NUCLEOTIDE SEQUENCE</scope>
    <source>
        <strain evidence="6">2012CJ41-6</strain>
    </source>
</reference>
<feature type="domain" description="HTH lacI-type" evidence="5">
    <location>
        <begin position="1"/>
        <end position="47"/>
    </location>
</feature>
<dbReference type="InterPro" id="IPR028082">
    <property type="entry name" value="Peripla_BP_I"/>
</dbReference>
<dbReference type="SUPFAM" id="SSF47413">
    <property type="entry name" value="lambda repressor-like DNA-binding domains"/>
    <property type="match status" value="1"/>
</dbReference>
<dbReference type="PANTHER" id="PTHR30146">
    <property type="entry name" value="LACI-RELATED TRANSCRIPTIONAL REPRESSOR"/>
    <property type="match status" value="1"/>
</dbReference>
<evidence type="ECO:0000313" key="7">
    <source>
        <dbReference type="Proteomes" id="UP001203880"/>
    </source>
</evidence>
<keyword evidence="7" id="KW-1185">Reference proteome</keyword>
<evidence type="ECO:0000256" key="2">
    <source>
        <dbReference type="ARBA" id="ARBA00023015"/>
    </source>
</evidence>
<evidence type="ECO:0000256" key="4">
    <source>
        <dbReference type="ARBA" id="ARBA00023163"/>
    </source>
</evidence>
<dbReference type="CDD" id="cd01392">
    <property type="entry name" value="HTH_LacI"/>
    <property type="match status" value="1"/>
</dbReference>
<protein>
    <submittedName>
        <fullName evidence="6">LacI family transcriptional regulator</fullName>
    </submittedName>
</protein>
<dbReference type="Proteomes" id="UP001203880">
    <property type="component" value="Unassembled WGS sequence"/>
</dbReference>
<evidence type="ECO:0000256" key="1">
    <source>
        <dbReference type="ARBA" id="ARBA00022491"/>
    </source>
</evidence>
<dbReference type="EMBL" id="JAMFMB010000003">
    <property type="protein sequence ID" value="MCL6282651.1"/>
    <property type="molecule type" value="Genomic_DNA"/>
</dbReference>
<dbReference type="Gene3D" id="1.10.260.40">
    <property type="entry name" value="lambda repressor-like DNA-binding domains"/>
    <property type="match status" value="1"/>
</dbReference>
<dbReference type="SUPFAM" id="SSF53822">
    <property type="entry name" value="Periplasmic binding protein-like I"/>
    <property type="match status" value="1"/>
</dbReference>
<comment type="caution">
    <text evidence="6">The sequence shown here is derived from an EMBL/GenBank/DDBJ whole genome shotgun (WGS) entry which is preliminary data.</text>
</comment>
<evidence type="ECO:0000313" key="6">
    <source>
        <dbReference type="EMBL" id="MCL6282651.1"/>
    </source>
</evidence>
<evidence type="ECO:0000256" key="3">
    <source>
        <dbReference type="ARBA" id="ARBA00023125"/>
    </source>
</evidence>
<dbReference type="InterPro" id="IPR046335">
    <property type="entry name" value="LacI/GalR-like_sensor"/>
</dbReference>
<dbReference type="PANTHER" id="PTHR30146:SF151">
    <property type="entry name" value="HTH-TYPE TRANSCRIPTIONAL REPRESSOR CYTR"/>
    <property type="match status" value="1"/>
</dbReference>
<organism evidence="6 7">
    <name type="scientific">Ruegeria spongiae</name>
    <dbReference type="NCBI Taxonomy" id="2942209"/>
    <lineage>
        <taxon>Bacteria</taxon>
        <taxon>Pseudomonadati</taxon>
        <taxon>Pseudomonadota</taxon>
        <taxon>Alphaproteobacteria</taxon>
        <taxon>Rhodobacterales</taxon>
        <taxon>Roseobacteraceae</taxon>
        <taxon>Ruegeria</taxon>
    </lineage>
</organism>
<keyword evidence="2" id="KW-0805">Transcription regulation</keyword>
<sequence length="330" mass="35016">MAGVSTATVSRALQSPNIVSEKTRNAVFDAVAETGYSVNTAAQMLRRNRAGTVLVILPDIANPFFSKILSGIEEVATQANLTILIGNTNGEDERFANILENLRNGRADGALLLNGRAPPADLVPDGVPILSISERIDSNTIPHVGTDNVKAAYDATTHLLSMGHRSIVHVTGPQGNSLTKDRCGGYFAAMIDAGLEDEAATIAGGFTFQDGKRVAEILLAEHQSSTAAFCANDESAMGVIRGLQEAGVNVPGEFSVMGFDDVPFAAIFQPELTTVHQARNLIGKRAMETLLAMLENSPAPTGPAFLVHDIVTRQSTAQLLEPQLTGRRIE</sequence>
<dbReference type="Pfam" id="PF13377">
    <property type="entry name" value="Peripla_BP_3"/>
    <property type="match status" value="1"/>
</dbReference>
<evidence type="ECO:0000259" key="5">
    <source>
        <dbReference type="PROSITE" id="PS50932"/>
    </source>
</evidence>
<dbReference type="InterPro" id="IPR010982">
    <property type="entry name" value="Lambda_DNA-bd_dom_sf"/>
</dbReference>
<dbReference type="PROSITE" id="PS50932">
    <property type="entry name" value="HTH_LACI_2"/>
    <property type="match status" value="1"/>
</dbReference>
<dbReference type="Gene3D" id="3.40.50.2300">
    <property type="match status" value="2"/>
</dbReference>
<name>A0ABT0PYK7_9RHOB</name>
<proteinExistence type="predicted"/>
<accession>A0ABT0PYK7</accession>
<dbReference type="Pfam" id="PF00356">
    <property type="entry name" value="LacI"/>
    <property type="match status" value="1"/>
</dbReference>
<keyword evidence="4" id="KW-0804">Transcription</keyword>
<gene>
    <name evidence="6" type="ORF">M3P21_03830</name>
</gene>
<dbReference type="SMART" id="SM00354">
    <property type="entry name" value="HTH_LACI"/>
    <property type="match status" value="1"/>
</dbReference>
<dbReference type="CDD" id="cd06284">
    <property type="entry name" value="PBP1_LacI-like"/>
    <property type="match status" value="1"/>
</dbReference>
<keyword evidence="3" id="KW-0238">DNA-binding</keyword>
<keyword evidence="1" id="KW-0678">Repressor</keyword>